<dbReference type="SUPFAM" id="SSF56935">
    <property type="entry name" value="Porins"/>
    <property type="match status" value="1"/>
</dbReference>
<proteinExistence type="inferred from homology"/>
<dbReference type="InterPro" id="IPR036942">
    <property type="entry name" value="Beta-barrel_TonB_sf"/>
</dbReference>
<evidence type="ECO:0000256" key="8">
    <source>
        <dbReference type="PROSITE-ProRule" id="PRU01360"/>
    </source>
</evidence>
<organism evidence="13 14">
    <name type="scientific">Luteimonas vadosa</name>
    <dbReference type="NCBI Taxonomy" id="1165507"/>
    <lineage>
        <taxon>Bacteria</taxon>
        <taxon>Pseudomonadati</taxon>
        <taxon>Pseudomonadota</taxon>
        <taxon>Gammaproteobacteria</taxon>
        <taxon>Lysobacterales</taxon>
        <taxon>Lysobacteraceae</taxon>
        <taxon>Luteimonas</taxon>
    </lineage>
</organism>
<feature type="domain" description="TonB-dependent receptor-like beta-barrel" evidence="11">
    <location>
        <begin position="283"/>
        <end position="696"/>
    </location>
</feature>
<comment type="similarity">
    <text evidence="8 9">Belongs to the TonB-dependent receptor family.</text>
</comment>
<feature type="signal peptide" evidence="10">
    <location>
        <begin position="1"/>
        <end position="34"/>
    </location>
</feature>
<reference evidence="14" key="1">
    <citation type="journal article" date="2019" name="Int. J. Syst. Evol. Microbiol.">
        <title>The Global Catalogue of Microorganisms (GCM) 10K type strain sequencing project: providing services to taxonomists for standard genome sequencing and annotation.</title>
        <authorList>
            <consortium name="The Broad Institute Genomics Platform"/>
            <consortium name="The Broad Institute Genome Sequencing Center for Infectious Disease"/>
            <person name="Wu L."/>
            <person name="Ma J."/>
        </authorList>
    </citation>
    <scope>NUCLEOTIDE SEQUENCE [LARGE SCALE GENOMIC DNA]</scope>
    <source>
        <strain evidence="14">JCM 18392</strain>
    </source>
</reference>
<dbReference type="Pfam" id="PF07715">
    <property type="entry name" value="Plug"/>
    <property type="match status" value="1"/>
</dbReference>
<keyword evidence="10" id="KW-0732">Signal</keyword>
<evidence type="ECO:0000313" key="13">
    <source>
        <dbReference type="EMBL" id="GAA4869575.1"/>
    </source>
</evidence>
<dbReference type="Pfam" id="PF00593">
    <property type="entry name" value="TonB_dep_Rec_b-barrel"/>
    <property type="match status" value="1"/>
</dbReference>
<keyword evidence="2 8" id="KW-0813">Transport</keyword>
<evidence type="ECO:0000256" key="4">
    <source>
        <dbReference type="ARBA" id="ARBA00022692"/>
    </source>
</evidence>
<evidence type="ECO:0000256" key="5">
    <source>
        <dbReference type="ARBA" id="ARBA00023077"/>
    </source>
</evidence>
<name>A0ABP9E660_9GAMM</name>
<evidence type="ECO:0000256" key="7">
    <source>
        <dbReference type="ARBA" id="ARBA00023237"/>
    </source>
</evidence>
<evidence type="ECO:0000256" key="9">
    <source>
        <dbReference type="RuleBase" id="RU003357"/>
    </source>
</evidence>
<evidence type="ECO:0000256" key="1">
    <source>
        <dbReference type="ARBA" id="ARBA00004571"/>
    </source>
</evidence>
<dbReference type="Gene3D" id="2.40.170.20">
    <property type="entry name" value="TonB-dependent receptor, beta-barrel domain"/>
    <property type="match status" value="1"/>
</dbReference>
<evidence type="ECO:0000256" key="6">
    <source>
        <dbReference type="ARBA" id="ARBA00023136"/>
    </source>
</evidence>
<evidence type="ECO:0000256" key="2">
    <source>
        <dbReference type="ARBA" id="ARBA00022448"/>
    </source>
</evidence>
<dbReference type="Gene3D" id="2.170.130.10">
    <property type="entry name" value="TonB-dependent receptor, plug domain"/>
    <property type="match status" value="1"/>
</dbReference>
<dbReference type="PANTHER" id="PTHR30069">
    <property type="entry name" value="TONB-DEPENDENT OUTER MEMBRANE RECEPTOR"/>
    <property type="match status" value="1"/>
</dbReference>
<keyword evidence="6 8" id="KW-0472">Membrane</keyword>
<evidence type="ECO:0000256" key="10">
    <source>
        <dbReference type="SAM" id="SignalP"/>
    </source>
</evidence>
<evidence type="ECO:0000259" key="12">
    <source>
        <dbReference type="Pfam" id="PF07715"/>
    </source>
</evidence>
<dbReference type="PANTHER" id="PTHR30069:SF40">
    <property type="entry name" value="TONB-DEPENDENT RECEPTOR NMB0964-RELATED"/>
    <property type="match status" value="1"/>
</dbReference>
<feature type="chain" id="PRO_5046139855" evidence="10">
    <location>
        <begin position="35"/>
        <end position="727"/>
    </location>
</feature>
<comment type="subcellular location">
    <subcellularLocation>
        <location evidence="1 8">Cell outer membrane</location>
        <topology evidence="1 8">Multi-pass membrane protein</topology>
    </subcellularLocation>
</comment>
<keyword evidence="4 8" id="KW-0812">Transmembrane</keyword>
<dbReference type="EMBL" id="BAABJY010000002">
    <property type="protein sequence ID" value="GAA4869575.1"/>
    <property type="molecule type" value="Genomic_DNA"/>
</dbReference>
<protein>
    <submittedName>
        <fullName evidence="13">TonB-dependent receptor</fullName>
    </submittedName>
</protein>
<keyword evidence="5 9" id="KW-0798">TonB box</keyword>
<keyword evidence="7 8" id="KW-0998">Cell outer membrane</keyword>
<dbReference type="PROSITE" id="PS52016">
    <property type="entry name" value="TONB_DEPENDENT_REC_3"/>
    <property type="match status" value="1"/>
</dbReference>
<dbReference type="InterPro" id="IPR037066">
    <property type="entry name" value="Plug_dom_sf"/>
</dbReference>
<evidence type="ECO:0000259" key="11">
    <source>
        <dbReference type="Pfam" id="PF00593"/>
    </source>
</evidence>
<dbReference type="RefSeq" id="WP_345295596.1">
    <property type="nucleotide sequence ID" value="NZ_BAABJY010000002.1"/>
</dbReference>
<sequence>MNSAQRPGSPALPRRSRLALALCLAPGLALPAVAQDDPRHEEPTDLDAVIVRATPLPKTAEDLTRPVEVLAGARLDEAKANSLGETVARLPGVQSSYFGPGVGRPIIRGLDGARVQVLNDGLGSGDVSTLSADHAVSIEPFLANQIEVLKGPATLLYGSGAIGGAVNVVDGRIPEAVTAQPLEGRAELRAGSVNDEKTGMVRVDATSASGNLVFHVDGLHRETGDYDIPGFAESAGLRAEEAAEGEEAEEIAGTLPNSALRTDSGALGVSWVGGRGFIGVGASLFNTRYGIPGAAHHHDDGHDEADGSEDAQVDIVLDQRRQEVRAGLDELGAFQTLRVKLARNDYTHTEFEGGAVGTVFDNRAYEGRAELVHRAWAGWTGAFGLQVSRREFSAVGDEAFVPGSDSRDTGLFWVGERDFGALSLELGARHDRSSIDVDPAVAVGPSRDFDGTSLSAAARWNFGEDVHLSLGLDRAQRAPAAEELYSNGLHVATGSFEFGDPTLDVETARRAELGLHWHRGALKLDAALYQVHYDDFIHLADTGVEAHGTPARVWNQADARFTGGEIDVQWTFLENETGAWTARVFADTVRARLTGDGERTVAFAVEEDGEVEAFTADIAQSGNLPRIAPGRVGAELRWAGNGWRAGLGAVRYASQDDVAAFETATDGYTLVHANLAWHRDTPGGNAWELFLDGSNLLDQEARPHTSFLKDLAPLPGRSVTAGVRVFF</sequence>
<dbReference type="InterPro" id="IPR012910">
    <property type="entry name" value="Plug_dom"/>
</dbReference>
<comment type="caution">
    <text evidence="13">The sequence shown here is derived from an EMBL/GenBank/DDBJ whole genome shotgun (WGS) entry which is preliminary data.</text>
</comment>
<accession>A0ABP9E660</accession>
<dbReference type="InterPro" id="IPR000531">
    <property type="entry name" value="Beta-barrel_TonB"/>
</dbReference>
<keyword evidence="14" id="KW-1185">Reference proteome</keyword>
<evidence type="ECO:0000256" key="3">
    <source>
        <dbReference type="ARBA" id="ARBA00022452"/>
    </source>
</evidence>
<evidence type="ECO:0000313" key="14">
    <source>
        <dbReference type="Proteomes" id="UP001501323"/>
    </source>
</evidence>
<keyword evidence="3 8" id="KW-1134">Transmembrane beta strand</keyword>
<dbReference type="Proteomes" id="UP001501323">
    <property type="component" value="Unassembled WGS sequence"/>
</dbReference>
<keyword evidence="13" id="KW-0675">Receptor</keyword>
<dbReference type="InterPro" id="IPR039426">
    <property type="entry name" value="TonB-dep_rcpt-like"/>
</dbReference>
<gene>
    <name evidence="13" type="ORF">GCM10023332_22700</name>
</gene>
<feature type="domain" description="TonB-dependent receptor plug" evidence="12">
    <location>
        <begin position="61"/>
        <end position="165"/>
    </location>
</feature>